<dbReference type="SMART" id="SM00513">
    <property type="entry name" value="SAP"/>
    <property type="match status" value="1"/>
</dbReference>
<feature type="compositionally biased region" description="Basic and acidic residues" evidence="11">
    <location>
        <begin position="514"/>
        <end position="528"/>
    </location>
</feature>
<keyword evidence="4" id="KW-0808">Transferase</keyword>
<evidence type="ECO:0000313" key="15">
    <source>
        <dbReference type="EMBL" id="CAL8069411.1"/>
    </source>
</evidence>
<feature type="compositionally biased region" description="Low complexity" evidence="11">
    <location>
        <begin position="615"/>
        <end position="646"/>
    </location>
</feature>
<keyword evidence="8" id="KW-0862">Zinc</keyword>
<keyword evidence="5" id="KW-0479">Metal-binding</keyword>
<evidence type="ECO:0000256" key="8">
    <source>
        <dbReference type="ARBA" id="ARBA00022833"/>
    </source>
</evidence>
<dbReference type="PROSITE" id="PS51466">
    <property type="entry name" value="PINIT"/>
    <property type="match status" value="1"/>
</dbReference>
<keyword evidence="9" id="KW-0539">Nucleus</keyword>
<dbReference type="InterPro" id="IPR036361">
    <property type="entry name" value="SAP_dom_sf"/>
</dbReference>
<feature type="domain" description="SP-RING-type" evidence="13">
    <location>
        <begin position="326"/>
        <end position="408"/>
    </location>
</feature>
<evidence type="ECO:0000256" key="11">
    <source>
        <dbReference type="SAM" id="MobiDB-lite"/>
    </source>
</evidence>
<gene>
    <name evidence="15" type="ORF">ODALV1_LOCUS757</name>
</gene>
<feature type="domain" description="SAP" evidence="12">
    <location>
        <begin position="9"/>
        <end position="43"/>
    </location>
</feature>
<evidence type="ECO:0000256" key="2">
    <source>
        <dbReference type="ARBA" id="ARBA00004718"/>
    </source>
</evidence>
<evidence type="ECO:0000256" key="9">
    <source>
        <dbReference type="ARBA" id="ARBA00023242"/>
    </source>
</evidence>
<comment type="similarity">
    <text evidence="3">Belongs to the PIAS family.</text>
</comment>
<name>A0ABP1PLD9_9HEXA</name>
<dbReference type="InterPro" id="IPR003034">
    <property type="entry name" value="SAP_dom"/>
</dbReference>
<evidence type="ECO:0000256" key="1">
    <source>
        <dbReference type="ARBA" id="ARBA00004123"/>
    </source>
</evidence>
<dbReference type="InterPro" id="IPR013083">
    <property type="entry name" value="Znf_RING/FYVE/PHD"/>
</dbReference>
<proteinExistence type="inferred from homology"/>
<evidence type="ECO:0000259" key="14">
    <source>
        <dbReference type="PROSITE" id="PS51466"/>
    </source>
</evidence>
<dbReference type="Pfam" id="PF02891">
    <property type="entry name" value="zf-MIZ"/>
    <property type="match status" value="1"/>
</dbReference>
<reference evidence="15 16" key="1">
    <citation type="submission" date="2024-08" db="EMBL/GenBank/DDBJ databases">
        <authorList>
            <person name="Cucini C."/>
            <person name="Frati F."/>
        </authorList>
    </citation>
    <scope>NUCLEOTIDE SEQUENCE [LARGE SCALE GENOMIC DNA]</scope>
</reference>
<keyword evidence="6 10" id="KW-0863">Zinc-finger</keyword>
<dbReference type="InterPro" id="IPR023321">
    <property type="entry name" value="PINIT"/>
</dbReference>
<comment type="pathway">
    <text evidence="2">Protein modification; protein sumoylation.</text>
</comment>
<keyword evidence="7" id="KW-0833">Ubl conjugation pathway</keyword>
<evidence type="ECO:0000259" key="13">
    <source>
        <dbReference type="PROSITE" id="PS51044"/>
    </source>
</evidence>
<dbReference type="Pfam" id="PF14324">
    <property type="entry name" value="PINIT"/>
    <property type="match status" value="1"/>
</dbReference>
<feature type="compositionally biased region" description="Low complexity" evidence="11">
    <location>
        <begin position="557"/>
        <end position="571"/>
    </location>
</feature>
<dbReference type="SUPFAM" id="SSF68906">
    <property type="entry name" value="SAP domain"/>
    <property type="match status" value="1"/>
</dbReference>
<dbReference type="InterPro" id="IPR038654">
    <property type="entry name" value="PINIT_sf"/>
</dbReference>
<accession>A0ABP1PLD9</accession>
<feature type="compositionally biased region" description="Polar residues" evidence="11">
    <location>
        <begin position="655"/>
        <end position="670"/>
    </location>
</feature>
<evidence type="ECO:0000256" key="10">
    <source>
        <dbReference type="PROSITE-ProRule" id="PRU00452"/>
    </source>
</evidence>
<dbReference type="Proteomes" id="UP001642540">
    <property type="component" value="Unassembled WGS sequence"/>
</dbReference>
<evidence type="ECO:0000256" key="5">
    <source>
        <dbReference type="ARBA" id="ARBA00022723"/>
    </source>
</evidence>
<dbReference type="EMBL" id="CAXLJM020000004">
    <property type="protein sequence ID" value="CAL8069411.1"/>
    <property type="molecule type" value="Genomic_DNA"/>
</dbReference>
<evidence type="ECO:0000256" key="7">
    <source>
        <dbReference type="ARBA" id="ARBA00022786"/>
    </source>
</evidence>
<evidence type="ECO:0000256" key="4">
    <source>
        <dbReference type="ARBA" id="ARBA00022679"/>
    </source>
</evidence>
<feature type="compositionally biased region" description="Basic and acidic residues" evidence="11">
    <location>
        <begin position="475"/>
        <end position="485"/>
    </location>
</feature>
<feature type="compositionally biased region" description="Low complexity" evidence="11">
    <location>
        <begin position="671"/>
        <end position="683"/>
    </location>
</feature>
<feature type="domain" description="PINIT" evidence="14">
    <location>
        <begin position="124"/>
        <end position="295"/>
    </location>
</feature>
<comment type="caution">
    <text evidence="15">The sequence shown here is derived from an EMBL/GenBank/DDBJ whole genome shotgun (WGS) entry which is preliminary data.</text>
</comment>
<evidence type="ECO:0000259" key="12">
    <source>
        <dbReference type="PROSITE" id="PS50800"/>
    </source>
</evidence>
<dbReference type="Gene3D" id="1.10.720.30">
    <property type="entry name" value="SAP domain"/>
    <property type="match status" value="1"/>
</dbReference>
<feature type="region of interest" description="Disordered" evidence="11">
    <location>
        <begin position="468"/>
        <end position="688"/>
    </location>
</feature>
<dbReference type="PANTHER" id="PTHR10782">
    <property type="entry name" value="ZINC FINGER MIZ DOMAIN-CONTAINING PROTEIN"/>
    <property type="match status" value="1"/>
</dbReference>
<organism evidence="15 16">
    <name type="scientific">Orchesella dallaii</name>
    <dbReference type="NCBI Taxonomy" id="48710"/>
    <lineage>
        <taxon>Eukaryota</taxon>
        <taxon>Metazoa</taxon>
        <taxon>Ecdysozoa</taxon>
        <taxon>Arthropoda</taxon>
        <taxon>Hexapoda</taxon>
        <taxon>Collembola</taxon>
        <taxon>Entomobryomorpha</taxon>
        <taxon>Entomobryoidea</taxon>
        <taxon>Orchesellidae</taxon>
        <taxon>Orchesellinae</taxon>
        <taxon>Orchesella</taxon>
    </lineage>
</organism>
<evidence type="ECO:0000256" key="3">
    <source>
        <dbReference type="ARBA" id="ARBA00005383"/>
    </source>
</evidence>
<evidence type="ECO:0008006" key="17">
    <source>
        <dbReference type="Google" id="ProtNLM"/>
    </source>
</evidence>
<evidence type="ECO:0000313" key="16">
    <source>
        <dbReference type="Proteomes" id="UP001642540"/>
    </source>
</evidence>
<feature type="compositionally biased region" description="Polar residues" evidence="11">
    <location>
        <begin position="503"/>
        <end position="513"/>
    </location>
</feature>
<protein>
    <recommendedName>
        <fullName evidence="17">E3 SUMO-protein ligase PIAS1</fullName>
    </recommendedName>
</protein>
<dbReference type="PROSITE" id="PS51044">
    <property type="entry name" value="ZF_SP_RING"/>
    <property type="match status" value="1"/>
</dbReference>
<sequence>MDTELRGMVMSFRVTELQTLLGFAGKNKTGRKNELQARCLDLVKSKSPQITMKIKELYRSIQMSTLGQPLTNIGSNSGSASFGATTASSLASRGFGAGGYSGGDCPKDPSYRNPFGLQKVITIDGQYRSLPICPDVNMKKLPFFDIVGVLLRPQSLLPQGQSPKQETQHTFCLSPSQAGEISKSRDLQYTQGDPVPSKLVFSTQVQLRFCALDTSEEQDDLFPPSLSVKVNGRPIQLPHPIPSNRPGVEPKRPSRPLNVTNNVKLCPHSTNSVQISWLHDNTRSYAVSMYIVRKLTAEELLLRLKNKRIQPADFTRGRIKELTTADEEDVCAPTSMRVSVACPLGKNRMTWPCRATTCKHLQCFDANLFLLMNEKKPSFICPVCNKQLKFDDLSIDGYFMDVIQNLSINSGNEIELYADGTWMPAVKVKKEIEDIAPPLKRMKPSVSYETSSLNKTIDLDDDICIVDDVPGDKSTAPEKSKKAVEPEVIDLIDSSDEEEETTPAYSSGINIQEETPKSIQTEKEKPIPPDDDGEDEDDDEVVGIRPRRRKPRINYVEDSSSDSTSTNEGSGVVEPSSPLKERSPACIELSDSPTPSPEQMRLNYEHQRTTSRAFQSVSNQSRAASSVNNSRSGSGTSTTLYSSSGSTMPAGVGGPTTNNPNVQQPDYFTRSTSVSMSSSSPAIISPPPVSLMYPPSASHGYPYDALSSWDSDLNYMNPALQMNFLDYMSPSHGYNPGPGSGGNYSPWM</sequence>
<evidence type="ECO:0000256" key="6">
    <source>
        <dbReference type="ARBA" id="ARBA00022771"/>
    </source>
</evidence>
<dbReference type="InterPro" id="IPR004181">
    <property type="entry name" value="Znf_MIZ"/>
</dbReference>
<feature type="compositionally biased region" description="Acidic residues" evidence="11">
    <location>
        <begin position="487"/>
        <end position="501"/>
    </location>
</feature>
<comment type="subcellular location">
    <subcellularLocation>
        <location evidence="1">Nucleus</location>
    </subcellularLocation>
</comment>
<keyword evidence="16" id="KW-1185">Reference proteome</keyword>
<dbReference type="Gene3D" id="3.30.40.10">
    <property type="entry name" value="Zinc/RING finger domain, C3HC4 (zinc finger)"/>
    <property type="match status" value="1"/>
</dbReference>
<dbReference type="Gene3D" id="2.60.120.780">
    <property type="entry name" value="PINIT domain"/>
    <property type="match status" value="1"/>
</dbReference>
<dbReference type="PROSITE" id="PS50800">
    <property type="entry name" value="SAP"/>
    <property type="match status" value="1"/>
</dbReference>
<dbReference type="PANTHER" id="PTHR10782:SF94">
    <property type="entry name" value="SUPPRESSOR OF VARIEGATION 2-10, ISOFORM I"/>
    <property type="match status" value="1"/>
</dbReference>
<feature type="compositionally biased region" description="Acidic residues" evidence="11">
    <location>
        <begin position="529"/>
        <end position="541"/>
    </location>
</feature>